<dbReference type="OrthoDB" id="2526979at2759"/>
<dbReference type="EMBL" id="KN822110">
    <property type="protein sequence ID" value="KIM56769.1"/>
    <property type="molecule type" value="Genomic_DNA"/>
</dbReference>
<reference evidence="3" key="2">
    <citation type="submission" date="2015-01" db="EMBL/GenBank/DDBJ databases">
        <title>Evolutionary Origins and Diversification of the Mycorrhizal Mutualists.</title>
        <authorList>
            <consortium name="DOE Joint Genome Institute"/>
            <consortium name="Mycorrhizal Genomics Consortium"/>
            <person name="Kohler A."/>
            <person name="Kuo A."/>
            <person name="Nagy L.G."/>
            <person name="Floudas D."/>
            <person name="Copeland A."/>
            <person name="Barry K.W."/>
            <person name="Cichocki N."/>
            <person name="Veneault-Fourrey C."/>
            <person name="LaButti K."/>
            <person name="Lindquist E.A."/>
            <person name="Lipzen A."/>
            <person name="Lundell T."/>
            <person name="Morin E."/>
            <person name="Murat C."/>
            <person name="Riley R."/>
            <person name="Ohm R."/>
            <person name="Sun H."/>
            <person name="Tunlid A."/>
            <person name="Henrissat B."/>
            <person name="Grigoriev I.V."/>
            <person name="Hibbett D.S."/>
            <person name="Martin F."/>
        </authorList>
    </citation>
    <scope>NUCLEOTIDE SEQUENCE [LARGE SCALE GENOMIC DNA]</scope>
    <source>
        <strain evidence="3">Foug A</strain>
    </source>
</reference>
<feature type="compositionally biased region" description="Polar residues" evidence="1">
    <location>
        <begin position="1"/>
        <end position="10"/>
    </location>
</feature>
<protein>
    <submittedName>
        <fullName evidence="2">Uncharacterized protein</fullName>
    </submittedName>
</protein>
<keyword evidence="3" id="KW-1185">Reference proteome</keyword>
<feature type="region of interest" description="Disordered" evidence="1">
    <location>
        <begin position="82"/>
        <end position="136"/>
    </location>
</feature>
<feature type="compositionally biased region" description="Polar residues" evidence="1">
    <location>
        <begin position="98"/>
        <end position="110"/>
    </location>
</feature>
<proteinExistence type="predicted"/>
<dbReference type="AlphaFoldDB" id="A0A0C3DKC2"/>
<evidence type="ECO:0000313" key="2">
    <source>
        <dbReference type="EMBL" id="KIM56769.1"/>
    </source>
</evidence>
<evidence type="ECO:0000256" key="1">
    <source>
        <dbReference type="SAM" id="MobiDB-lite"/>
    </source>
</evidence>
<evidence type="ECO:0000313" key="3">
    <source>
        <dbReference type="Proteomes" id="UP000053989"/>
    </source>
</evidence>
<accession>A0A0C3DKC2</accession>
<dbReference type="STRING" id="1036808.A0A0C3DKC2"/>
<dbReference type="HOGENOM" id="CLU_078306_1_0_1"/>
<gene>
    <name evidence="2" type="ORF">SCLCIDRAFT_1220035</name>
</gene>
<reference evidence="2 3" key="1">
    <citation type="submission" date="2014-04" db="EMBL/GenBank/DDBJ databases">
        <authorList>
            <consortium name="DOE Joint Genome Institute"/>
            <person name="Kuo A."/>
            <person name="Kohler A."/>
            <person name="Nagy L.G."/>
            <person name="Floudas D."/>
            <person name="Copeland A."/>
            <person name="Barry K.W."/>
            <person name="Cichocki N."/>
            <person name="Veneault-Fourrey C."/>
            <person name="LaButti K."/>
            <person name="Lindquist E.A."/>
            <person name="Lipzen A."/>
            <person name="Lundell T."/>
            <person name="Morin E."/>
            <person name="Murat C."/>
            <person name="Sun H."/>
            <person name="Tunlid A."/>
            <person name="Henrissat B."/>
            <person name="Grigoriev I.V."/>
            <person name="Hibbett D.S."/>
            <person name="Martin F."/>
            <person name="Nordberg H.P."/>
            <person name="Cantor M.N."/>
            <person name="Hua S.X."/>
        </authorList>
    </citation>
    <scope>NUCLEOTIDE SEQUENCE [LARGE SCALE GENOMIC DNA]</scope>
    <source>
        <strain evidence="2 3">Foug A</strain>
    </source>
</reference>
<organism evidence="2 3">
    <name type="scientific">Scleroderma citrinum Foug A</name>
    <dbReference type="NCBI Taxonomy" id="1036808"/>
    <lineage>
        <taxon>Eukaryota</taxon>
        <taxon>Fungi</taxon>
        <taxon>Dikarya</taxon>
        <taxon>Basidiomycota</taxon>
        <taxon>Agaricomycotina</taxon>
        <taxon>Agaricomycetes</taxon>
        <taxon>Agaricomycetidae</taxon>
        <taxon>Boletales</taxon>
        <taxon>Sclerodermatineae</taxon>
        <taxon>Sclerodermataceae</taxon>
        <taxon>Scleroderma</taxon>
    </lineage>
</organism>
<dbReference type="InParanoid" id="A0A0C3DKC2"/>
<feature type="region of interest" description="Disordered" evidence="1">
    <location>
        <begin position="1"/>
        <end position="28"/>
    </location>
</feature>
<name>A0A0C3DKC2_9AGAM</name>
<sequence>MTRSHFTTIHVSPAKGAQTRKRRGPRSPTSIHVIATHSSLLRGPAGAEPSQGFTTVYGSFTTTTSAADCLRASLKIKIPGHTKYPRTQWDNDTPPDSPLSSTYRSPSISRMSLPPDSDWSEPQMSSEIFTQPPSPSVENLNLHPVLEALEKKSRLSCRSQCSTCLKIGRDYPRCGRCAQMWCSRECRLQGGKKHICPSRTD</sequence>
<dbReference type="Proteomes" id="UP000053989">
    <property type="component" value="Unassembled WGS sequence"/>
</dbReference>
<feature type="compositionally biased region" description="Polar residues" evidence="1">
    <location>
        <begin position="120"/>
        <end position="136"/>
    </location>
</feature>